<reference evidence="7 10" key="1">
    <citation type="submission" date="2021-11" db="EMBL/GenBank/DDBJ databases">
        <title>Draft genome sequence of Capnocytophaga sp. strain KC07075 isolated from cat oral cavity.</title>
        <authorList>
            <person name="Suzuki M."/>
            <person name="Imaoka K."/>
            <person name="Kimura M."/>
            <person name="Morikawa S."/>
            <person name="Maeda K."/>
        </authorList>
    </citation>
    <scope>NUCLEOTIDE SEQUENCE</scope>
    <source>
        <strain evidence="7">KC07075</strain>
        <strain evidence="8 10">KC07079</strain>
    </source>
</reference>
<name>A0AAV5AP44_9FLAO</name>
<evidence type="ECO:0000256" key="5">
    <source>
        <dbReference type="ARBA" id="ARBA00037974"/>
    </source>
</evidence>
<dbReference type="InterPro" id="IPR027619">
    <property type="entry name" value="C-S_lyase_PatB-like"/>
</dbReference>
<evidence type="ECO:0000256" key="2">
    <source>
        <dbReference type="ARBA" id="ARBA00012224"/>
    </source>
</evidence>
<protein>
    <recommendedName>
        <fullName evidence="2">cysteine-S-conjugate beta-lyase</fullName>
        <ecNumber evidence="2">4.4.1.13</ecNumber>
    </recommendedName>
</protein>
<evidence type="ECO:0000313" key="10">
    <source>
        <dbReference type="Proteomes" id="UP001208692"/>
    </source>
</evidence>
<evidence type="ECO:0000256" key="3">
    <source>
        <dbReference type="ARBA" id="ARBA00022898"/>
    </source>
</evidence>
<dbReference type="Gene3D" id="3.40.640.10">
    <property type="entry name" value="Type I PLP-dependent aspartate aminotransferase-like (Major domain)"/>
    <property type="match status" value="1"/>
</dbReference>
<evidence type="ECO:0000259" key="6">
    <source>
        <dbReference type="Pfam" id="PF00155"/>
    </source>
</evidence>
<dbReference type="Gene3D" id="3.90.1150.10">
    <property type="entry name" value="Aspartate Aminotransferase, domain 1"/>
    <property type="match status" value="1"/>
</dbReference>
<dbReference type="GO" id="GO:0047804">
    <property type="term" value="F:cysteine-S-conjugate beta-lyase activity"/>
    <property type="evidence" value="ECO:0007669"/>
    <property type="project" value="UniProtKB-EC"/>
</dbReference>
<evidence type="ECO:0000313" key="7">
    <source>
        <dbReference type="EMBL" id="GJM49108.1"/>
    </source>
</evidence>
<keyword evidence="4" id="KW-0456">Lyase</keyword>
<feature type="domain" description="Aminotransferase class I/classII large" evidence="6">
    <location>
        <begin position="32"/>
        <end position="380"/>
    </location>
</feature>
<dbReference type="PANTHER" id="PTHR43525">
    <property type="entry name" value="PROTEIN MALY"/>
    <property type="match status" value="1"/>
</dbReference>
<dbReference type="EMBL" id="BQKB01000011">
    <property type="protein sequence ID" value="GJM52369.1"/>
    <property type="molecule type" value="Genomic_DNA"/>
</dbReference>
<keyword evidence="10" id="KW-1185">Reference proteome</keyword>
<dbReference type="PANTHER" id="PTHR43525:SF1">
    <property type="entry name" value="PROTEIN MALY"/>
    <property type="match status" value="1"/>
</dbReference>
<comment type="caution">
    <text evidence="7">The sequence shown here is derived from an EMBL/GenBank/DDBJ whole genome shotgun (WGS) entry which is preliminary data.</text>
</comment>
<dbReference type="InterPro" id="IPR015422">
    <property type="entry name" value="PyrdxlP-dep_Trfase_small"/>
</dbReference>
<dbReference type="InterPro" id="IPR015421">
    <property type="entry name" value="PyrdxlP-dep_Trfase_major"/>
</dbReference>
<dbReference type="Proteomes" id="UP001208692">
    <property type="component" value="Unassembled WGS sequence"/>
</dbReference>
<dbReference type="SUPFAM" id="SSF53383">
    <property type="entry name" value="PLP-dependent transferases"/>
    <property type="match status" value="1"/>
</dbReference>
<organism evidence="7 9">
    <name type="scientific">Capnocytophaga catalasegens</name>
    <dbReference type="NCBI Taxonomy" id="1004260"/>
    <lineage>
        <taxon>Bacteria</taxon>
        <taxon>Pseudomonadati</taxon>
        <taxon>Bacteroidota</taxon>
        <taxon>Flavobacteriia</taxon>
        <taxon>Flavobacteriales</taxon>
        <taxon>Flavobacteriaceae</taxon>
        <taxon>Capnocytophaga</taxon>
    </lineage>
</organism>
<dbReference type="InterPro" id="IPR004839">
    <property type="entry name" value="Aminotransferase_I/II_large"/>
</dbReference>
<dbReference type="NCBIfam" id="TIGR04350">
    <property type="entry name" value="C_S_lyase_PatB"/>
    <property type="match status" value="1"/>
</dbReference>
<dbReference type="GO" id="GO:0030170">
    <property type="term" value="F:pyridoxal phosphate binding"/>
    <property type="evidence" value="ECO:0007669"/>
    <property type="project" value="InterPro"/>
</dbReference>
<evidence type="ECO:0000313" key="8">
    <source>
        <dbReference type="EMBL" id="GJM52369.1"/>
    </source>
</evidence>
<keyword evidence="3" id="KW-0663">Pyridoxal phosphate</keyword>
<dbReference type="InterPro" id="IPR051798">
    <property type="entry name" value="Class-II_PLP-Dep_Aminotrans"/>
</dbReference>
<accession>A0AAV5AP44</accession>
<dbReference type="RefSeq" id="WP_264845048.1">
    <property type="nucleotide sequence ID" value="NZ_BPMA01000002.1"/>
</dbReference>
<comment type="cofactor">
    <cofactor evidence="1">
        <name>pyridoxal 5'-phosphate</name>
        <dbReference type="ChEBI" id="CHEBI:597326"/>
    </cofactor>
</comment>
<gene>
    <name evidence="7" type="ORF">RCZ15_00840</name>
    <name evidence="8" type="ORF">RCZ16_06870</name>
</gene>
<evidence type="ECO:0000256" key="1">
    <source>
        <dbReference type="ARBA" id="ARBA00001933"/>
    </source>
</evidence>
<evidence type="ECO:0000256" key="4">
    <source>
        <dbReference type="ARBA" id="ARBA00023239"/>
    </source>
</evidence>
<dbReference type="EC" id="4.4.1.13" evidence="2"/>
<dbReference type="InterPro" id="IPR015424">
    <property type="entry name" value="PyrdxlP-dep_Trfase"/>
</dbReference>
<sequence>MSYNFDEVIDRSGTDSLKWEALEPRWGRTDLLPLWIADMEFKTPPFVKKAIEKRIENEIFGYTSIPESWYEAIINWQKKRNNWNITKESILFSPGVVPGLALAIQAFTEKGDKVMIQQPVYPPFILAVQNNQRTLVNSPLRLVNGNYQIDFEQFEKNVEGCKLFILCNPHNPGGRVWTLEEMERIADICYRNNVFVISDEIHSDLTLSPYKHQVFATINEKARENCLVFNSPSKPFNMAGFSSAYAIIENETMREKFQKNTYIKCMLGDGNLFSFNTLVSVYTAQGEQWLDELLKYVQDNINWVADFVQKNLPKVKIIRPQASYLIFLDCRQMQLTQKELVNFFVDKANLALNDGEMFGKEGGGFMRINVACPRSILQKAFNQLLRAFESE</sequence>
<proteinExistence type="inferred from homology"/>
<dbReference type="Proteomes" id="UP001207736">
    <property type="component" value="Unassembled WGS sequence"/>
</dbReference>
<evidence type="ECO:0000313" key="9">
    <source>
        <dbReference type="Proteomes" id="UP001207736"/>
    </source>
</evidence>
<dbReference type="CDD" id="cd00609">
    <property type="entry name" value="AAT_like"/>
    <property type="match status" value="1"/>
</dbReference>
<dbReference type="Pfam" id="PF00155">
    <property type="entry name" value="Aminotran_1_2"/>
    <property type="match status" value="1"/>
</dbReference>
<comment type="similarity">
    <text evidence="5">Belongs to the class-II pyridoxal-phosphate-dependent aminotransferase family. MalY/PatB cystathionine beta-lyase subfamily.</text>
</comment>
<dbReference type="AlphaFoldDB" id="A0AAV5AP44"/>
<dbReference type="EMBL" id="BQKA01000001">
    <property type="protein sequence ID" value="GJM49108.1"/>
    <property type="molecule type" value="Genomic_DNA"/>
</dbReference>